<accession>A0A1I7AAB4</accession>
<keyword evidence="5 6" id="KW-0472">Membrane</keyword>
<keyword evidence="3 6" id="KW-0812">Transmembrane</keyword>
<feature type="transmembrane region" description="Helical" evidence="6">
    <location>
        <begin position="102"/>
        <end position="118"/>
    </location>
</feature>
<evidence type="ECO:0000256" key="1">
    <source>
        <dbReference type="ARBA" id="ARBA00004651"/>
    </source>
</evidence>
<evidence type="ECO:0000256" key="5">
    <source>
        <dbReference type="ARBA" id="ARBA00023136"/>
    </source>
</evidence>
<feature type="transmembrane region" description="Helical" evidence="6">
    <location>
        <begin position="37"/>
        <end position="56"/>
    </location>
</feature>
<protein>
    <submittedName>
        <fullName evidence="7">ATP synthase protein I</fullName>
    </submittedName>
</protein>
<dbReference type="OrthoDB" id="5702716at2"/>
<evidence type="ECO:0000256" key="6">
    <source>
        <dbReference type="SAM" id="Phobius"/>
    </source>
</evidence>
<gene>
    <name evidence="7" type="ORF">SAMN04487956_11619</name>
</gene>
<dbReference type="Proteomes" id="UP000199594">
    <property type="component" value="Unassembled WGS sequence"/>
</dbReference>
<proteinExistence type="predicted"/>
<dbReference type="Pfam" id="PF03899">
    <property type="entry name" value="ATP-synt_I"/>
    <property type="match status" value="1"/>
</dbReference>
<sequence length="128" mass="13992">MAARIRRPSLRPLWVAQLAAMAIMVGLSAGFEGPADATSALVGSAVALLPNIYFAWRVFRHRGGRQARRAVHGLYRAAAGKFGLTVALFALVFVTVPLSNHALFFGAYVVTLFAYWLASWQMTRQTPN</sequence>
<keyword evidence="2" id="KW-1003">Cell membrane</keyword>
<feature type="transmembrane region" description="Helical" evidence="6">
    <location>
        <begin position="12"/>
        <end position="31"/>
    </location>
</feature>
<evidence type="ECO:0000256" key="2">
    <source>
        <dbReference type="ARBA" id="ARBA00022475"/>
    </source>
</evidence>
<dbReference type="RefSeq" id="WP_089849252.1">
    <property type="nucleotide sequence ID" value="NZ_FPAQ01000016.1"/>
</dbReference>
<feature type="transmembrane region" description="Helical" evidence="6">
    <location>
        <begin position="77"/>
        <end position="96"/>
    </location>
</feature>
<name>A0A1I7AAB4_9GAMM</name>
<comment type="subcellular location">
    <subcellularLocation>
        <location evidence="1">Cell membrane</location>
        <topology evidence="1">Multi-pass membrane protein</topology>
    </subcellularLocation>
</comment>
<evidence type="ECO:0000256" key="4">
    <source>
        <dbReference type="ARBA" id="ARBA00022989"/>
    </source>
</evidence>
<organism evidence="7 8">
    <name type="scientific">Halomonas saccharevitans</name>
    <dbReference type="NCBI Taxonomy" id="416872"/>
    <lineage>
        <taxon>Bacteria</taxon>
        <taxon>Pseudomonadati</taxon>
        <taxon>Pseudomonadota</taxon>
        <taxon>Gammaproteobacteria</taxon>
        <taxon>Oceanospirillales</taxon>
        <taxon>Halomonadaceae</taxon>
        <taxon>Halomonas</taxon>
    </lineage>
</organism>
<dbReference type="AlphaFoldDB" id="A0A1I7AAB4"/>
<dbReference type="GO" id="GO:0005886">
    <property type="term" value="C:plasma membrane"/>
    <property type="evidence" value="ECO:0007669"/>
    <property type="project" value="UniProtKB-SubCell"/>
</dbReference>
<keyword evidence="4 6" id="KW-1133">Transmembrane helix</keyword>
<evidence type="ECO:0000313" key="7">
    <source>
        <dbReference type="EMBL" id="SFT71780.1"/>
    </source>
</evidence>
<dbReference type="EMBL" id="FPAQ01000016">
    <property type="protein sequence ID" value="SFT71780.1"/>
    <property type="molecule type" value="Genomic_DNA"/>
</dbReference>
<reference evidence="7 8" key="1">
    <citation type="submission" date="2016-10" db="EMBL/GenBank/DDBJ databases">
        <authorList>
            <person name="de Groot N.N."/>
        </authorList>
    </citation>
    <scope>NUCLEOTIDE SEQUENCE [LARGE SCALE GENOMIC DNA]</scope>
    <source>
        <strain evidence="7 8">CGMCC 1.6493</strain>
    </source>
</reference>
<evidence type="ECO:0000256" key="3">
    <source>
        <dbReference type="ARBA" id="ARBA00022692"/>
    </source>
</evidence>
<evidence type="ECO:0000313" key="8">
    <source>
        <dbReference type="Proteomes" id="UP000199594"/>
    </source>
</evidence>
<dbReference type="InterPro" id="IPR005598">
    <property type="entry name" value="ATP_synth_I"/>
</dbReference>